<dbReference type="EMBL" id="CP121196">
    <property type="protein sequence ID" value="XBH20005.1"/>
    <property type="molecule type" value="Genomic_DNA"/>
</dbReference>
<evidence type="ECO:0000256" key="2">
    <source>
        <dbReference type="ARBA" id="ARBA00022475"/>
    </source>
</evidence>
<feature type="domain" description="MacB-like periplasmic core" evidence="9">
    <location>
        <begin position="436"/>
        <end position="638"/>
    </location>
</feature>
<dbReference type="GO" id="GO:0022857">
    <property type="term" value="F:transmembrane transporter activity"/>
    <property type="evidence" value="ECO:0007669"/>
    <property type="project" value="TreeGrafter"/>
</dbReference>
<dbReference type="AlphaFoldDB" id="A0AAU7DQS0"/>
<dbReference type="GO" id="GO:0005886">
    <property type="term" value="C:plasma membrane"/>
    <property type="evidence" value="ECO:0007669"/>
    <property type="project" value="UniProtKB-SubCell"/>
</dbReference>
<feature type="transmembrane region" description="Helical" evidence="7">
    <location>
        <begin position="281"/>
        <end position="305"/>
    </location>
</feature>
<protein>
    <submittedName>
        <fullName evidence="10">ABC transporter permease</fullName>
    </submittedName>
</protein>
<dbReference type="InterPro" id="IPR017800">
    <property type="entry name" value="ADOP"/>
</dbReference>
<sequence>MAFFSDQFKQVSRRLARAPLFTTITLITLAVGIGANTVVFSVVEGVLLKPLAYPQADRLIGMWHSAPAIGFQGDLNMAPFLYFIDREQSTTLEDVGMYNGDSLSVTGVGAPEHVSGMDMTDGTLPMLGVKPVLGRLFTRRDDTANAPKTVILSYNYWQKKFGGSDSVVGQAINIDGTNREIIGVLPRSFQFLDNYDAALFLPMQMDRSKVKLGNFSFRGIAKLKPGVTLKQANTDLDRLLPIAVHSFPAPEGFSAAIFEKVKINANVHTLKRDVVGDVGNVLWVLMGSIAVVLLVACANVANLLLVRVEGRRQELAVRSALGAGRSNITMGLLFESGVLGVTGGVLGLALAFAALRVLVAAAPTGLPRLHEIGIDFPVLAFAAGTALFVSVVIGMLPVIKYSGVQINTGLREGGRALSQSRERHRARKALVIVQVALALVLLICSGLMIRTFQALANVSPGFADPASLLKFRIYIPESTVPETQKANVIHMEQAIAEKLAAIPNVSSVAYSTHVPMDGNDSNDLLYAQDRTYREGELPPIRRFVNVSPGFFSTMGTPLVAGRELTWAETYQERPVALVSENLAREYWGSPENALGKHIRVANTDDWREIIGVAKNVYFDGVSQKPPAVVYWPVLLAKFEGQAEDAHRGISFIIRSPRAGSAAFMSQVQQAVWSVNGDLPLADPDTVGTLYTKSMARTSFTLVMLCIAGGMALLLGIVGIYGVISYAVSQRTREIGIRMALGAQRDSLTNMFVKQGLLLAAIGAMFGIGAAFATMRFMASILFKVSPMDPWTYSFATAAVIGIAWLACYLPSRRAAQVNPTSALRAE</sequence>
<evidence type="ECO:0000256" key="6">
    <source>
        <dbReference type="ARBA" id="ARBA00038076"/>
    </source>
</evidence>
<dbReference type="NCBIfam" id="TIGR03434">
    <property type="entry name" value="ADOP"/>
    <property type="match status" value="1"/>
</dbReference>
<evidence type="ECO:0000259" key="8">
    <source>
        <dbReference type="Pfam" id="PF02687"/>
    </source>
</evidence>
<evidence type="ECO:0000256" key="7">
    <source>
        <dbReference type="SAM" id="Phobius"/>
    </source>
</evidence>
<keyword evidence="4 7" id="KW-1133">Transmembrane helix</keyword>
<feature type="transmembrane region" description="Helical" evidence="7">
    <location>
        <begin position="429"/>
        <end position="449"/>
    </location>
</feature>
<reference evidence="10" key="1">
    <citation type="submission" date="2023-03" db="EMBL/GenBank/DDBJ databases">
        <title>Edaphobacter sp.</title>
        <authorList>
            <person name="Huber K.J."/>
            <person name="Papendorf J."/>
            <person name="Pilke C."/>
            <person name="Bunk B."/>
            <person name="Sproeer C."/>
            <person name="Pester M."/>
        </authorList>
    </citation>
    <scope>NUCLEOTIDE SEQUENCE</scope>
    <source>
        <strain evidence="10">DSM 110680</strain>
    </source>
</reference>
<feature type="domain" description="ABC3 transporter permease C-terminal" evidence="8">
    <location>
        <begin position="707"/>
        <end position="819"/>
    </location>
</feature>
<feature type="domain" description="MacB-like periplasmic core" evidence="9">
    <location>
        <begin position="22"/>
        <end position="238"/>
    </location>
</feature>
<name>A0AAU7DQS0_9BACT</name>
<dbReference type="InterPro" id="IPR003838">
    <property type="entry name" value="ABC3_permease_C"/>
</dbReference>
<dbReference type="Pfam" id="PF12704">
    <property type="entry name" value="MacB_PCD"/>
    <property type="match status" value="2"/>
</dbReference>
<keyword evidence="2" id="KW-1003">Cell membrane</keyword>
<feature type="domain" description="ABC3 transporter permease C-terminal" evidence="8">
    <location>
        <begin position="289"/>
        <end position="404"/>
    </location>
</feature>
<keyword evidence="3 7" id="KW-0812">Transmembrane</keyword>
<evidence type="ECO:0000259" key="9">
    <source>
        <dbReference type="Pfam" id="PF12704"/>
    </source>
</evidence>
<keyword evidence="5 7" id="KW-0472">Membrane</keyword>
<organism evidence="10">
    <name type="scientific">Telmatobacter sp. DSM 110680</name>
    <dbReference type="NCBI Taxonomy" id="3036704"/>
    <lineage>
        <taxon>Bacteria</taxon>
        <taxon>Pseudomonadati</taxon>
        <taxon>Acidobacteriota</taxon>
        <taxon>Terriglobia</taxon>
        <taxon>Terriglobales</taxon>
        <taxon>Acidobacteriaceae</taxon>
        <taxon>Telmatobacter</taxon>
    </lineage>
</organism>
<evidence type="ECO:0000256" key="4">
    <source>
        <dbReference type="ARBA" id="ARBA00022989"/>
    </source>
</evidence>
<dbReference type="Pfam" id="PF02687">
    <property type="entry name" value="FtsX"/>
    <property type="match status" value="2"/>
</dbReference>
<dbReference type="InterPro" id="IPR025857">
    <property type="entry name" value="MacB_PCD"/>
</dbReference>
<evidence type="ECO:0000256" key="3">
    <source>
        <dbReference type="ARBA" id="ARBA00022692"/>
    </source>
</evidence>
<evidence type="ECO:0000256" key="5">
    <source>
        <dbReference type="ARBA" id="ARBA00023136"/>
    </source>
</evidence>
<dbReference type="PANTHER" id="PTHR30572">
    <property type="entry name" value="MEMBRANE COMPONENT OF TRANSPORTER-RELATED"/>
    <property type="match status" value="1"/>
</dbReference>
<feature type="transmembrane region" description="Helical" evidence="7">
    <location>
        <begin position="332"/>
        <end position="358"/>
    </location>
</feature>
<evidence type="ECO:0000313" key="10">
    <source>
        <dbReference type="EMBL" id="XBH20005.1"/>
    </source>
</evidence>
<dbReference type="InterPro" id="IPR050250">
    <property type="entry name" value="Macrolide_Exporter_MacB"/>
</dbReference>
<accession>A0AAU7DQS0</accession>
<feature type="transmembrane region" description="Helical" evidence="7">
    <location>
        <begin position="756"/>
        <end position="778"/>
    </location>
</feature>
<proteinExistence type="inferred from homology"/>
<feature type="transmembrane region" description="Helical" evidence="7">
    <location>
        <begin position="20"/>
        <end position="43"/>
    </location>
</feature>
<feature type="transmembrane region" description="Helical" evidence="7">
    <location>
        <begin position="701"/>
        <end position="727"/>
    </location>
</feature>
<comment type="subcellular location">
    <subcellularLocation>
        <location evidence="1">Cell membrane</location>
        <topology evidence="1">Multi-pass membrane protein</topology>
    </subcellularLocation>
</comment>
<feature type="transmembrane region" description="Helical" evidence="7">
    <location>
        <begin position="378"/>
        <end position="399"/>
    </location>
</feature>
<gene>
    <name evidence="10" type="ORF">P8935_11940</name>
</gene>
<comment type="similarity">
    <text evidence="6">Belongs to the ABC-4 integral membrane protein family.</text>
</comment>
<dbReference type="PANTHER" id="PTHR30572:SF4">
    <property type="entry name" value="ABC TRANSPORTER PERMEASE YTRF"/>
    <property type="match status" value="1"/>
</dbReference>
<dbReference type="RefSeq" id="WP_348265228.1">
    <property type="nucleotide sequence ID" value="NZ_CP121196.1"/>
</dbReference>
<feature type="transmembrane region" description="Helical" evidence="7">
    <location>
        <begin position="790"/>
        <end position="809"/>
    </location>
</feature>
<evidence type="ECO:0000256" key="1">
    <source>
        <dbReference type="ARBA" id="ARBA00004651"/>
    </source>
</evidence>